<dbReference type="AlphaFoldDB" id="A0AAJ4MVK4"/>
<gene>
    <name evidence="2" type="ORF">J3P46_08545</name>
</gene>
<evidence type="ECO:0000256" key="1">
    <source>
        <dbReference type="SAM" id="MobiDB-lite"/>
    </source>
</evidence>
<evidence type="ECO:0000313" key="2">
    <source>
        <dbReference type="EMBL" id="QSX97945.1"/>
    </source>
</evidence>
<feature type="compositionally biased region" description="Basic and acidic residues" evidence="1">
    <location>
        <begin position="1"/>
        <end position="16"/>
    </location>
</feature>
<name>A0AAJ4MVK4_9BURK</name>
<sequence>MTKCITSDKWRGERGEPVNPSTVRFKAQEANAPSCDGCLFERSVGVCSTAAALAVANNQPDCDDRSPGGMTYIYVLDHSDPGQLDLIKTLQMENAS</sequence>
<evidence type="ECO:0000313" key="3">
    <source>
        <dbReference type="Proteomes" id="UP000662821"/>
    </source>
</evidence>
<dbReference type="Proteomes" id="UP000662821">
    <property type="component" value="Chromosome"/>
</dbReference>
<protein>
    <submittedName>
        <fullName evidence="2">Uncharacterized protein</fullName>
    </submittedName>
</protein>
<accession>A0AAJ4MVK4</accession>
<reference evidence="2 3" key="1">
    <citation type="submission" date="2021-03" db="EMBL/GenBank/DDBJ databases">
        <title>Draft genome sequence of Janthinobacterium sp. strain PLB02 isolated from infected primmorphs (Lubomirskia baicalensis).</title>
        <authorList>
            <person name="Chernogor L.I."/>
            <person name="Belikov S.I."/>
            <person name="Petrushin I.S."/>
        </authorList>
    </citation>
    <scope>NUCLEOTIDE SEQUENCE [LARGE SCALE GENOMIC DNA]</scope>
    <source>
        <strain evidence="2 3">PLB02</strain>
    </source>
</reference>
<proteinExistence type="predicted"/>
<dbReference type="RefSeq" id="WP_151093322.1">
    <property type="nucleotide sequence ID" value="NZ_CP071520.1"/>
</dbReference>
<dbReference type="EMBL" id="CP071520">
    <property type="protein sequence ID" value="QSX97945.1"/>
    <property type="molecule type" value="Genomic_DNA"/>
</dbReference>
<organism evidence="2 3">
    <name type="scientific">Janthinobacterium lividum</name>
    <dbReference type="NCBI Taxonomy" id="29581"/>
    <lineage>
        <taxon>Bacteria</taxon>
        <taxon>Pseudomonadati</taxon>
        <taxon>Pseudomonadota</taxon>
        <taxon>Betaproteobacteria</taxon>
        <taxon>Burkholderiales</taxon>
        <taxon>Oxalobacteraceae</taxon>
        <taxon>Janthinobacterium</taxon>
    </lineage>
</organism>
<feature type="region of interest" description="Disordered" evidence="1">
    <location>
        <begin position="1"/>
        <end position="20"/>
    </location>
</feature>